<dbReference type="RefSeq" id="WP_214094880.1">
    <property type="nucleotide sequence ID" value="NZ_JAHCLR010000073.1"/>
</dbReference>
<keyword evidence="3" id="KW-1185">Reference proteome</keyword>
<dbReference type="EMBL" id="JAHCLR010000073">
    <property type="protein sequence ID" value="MBS9536034.1"/>
    <property type="molecule type" value="Genomic_DNA"/>
</dbReference>
<evidence type="ECO:0000313" key="3">
    <source>
        <dbReference type="Proteomes" id="UP001519535"/>
    </source>
</evidence>
<accession>A0ABS5RR27</accession>
<sequence>MPKKNGWDGGHAFGAGRGKSEFPRLWDRGQVRAAIEEVLRSPAQIERAGSTLYFRGTVGGQLITVRVKGRMQGHAKIWTAYPSHD</sequence>
<feature type="domain" description="Bacterial EndoU nuclease" evidence="1">
    <location>
        <begin position="16"/>
        <end position="83"/>
    </location>
</feature>
<dbReference type="InterPro" id="IPR029501">
    <property type="entry name" value="EndoU_bac"/>
</dbReference>
<name>A0ABS5RR27_9MYCO</name>
<protein>
    <submittedName>
        <fullName evidence="2">EndoU domain-containing protein</fullName>
    </submittedName>
</protein>
<evidence type="ECO:0000259" key="1">
    <source>
        <dbReference type="Pfam" id="PF14436"/>
    </source>
</evidence>
<organism evidence="2 3">
    <name type="scientific">Mycolicibacter acidiphilus</name>
    <dbReference type="NCBI Taxonomy" id="2835306"/>
    <lineage>
        <taxon>Bacteria</taxon>
        <taxon>Bacillati</taxon>
        <taxon>Actinomycetota</taxon>
        <taxon>Actinomycetes</taxon>
        <taxon>Mycobacteriales</taxon>
        <taxon>Mycobacteriaceae</taxon>
        <taxon>Mycolicibacter</taxon>
    </lineage>
</organism>
<dbReference type="Pfam" id="PF14436">
    <property type="entry name" value="EndoU_bacteria"/>
    <property type="match status" value="1"/>
</dbReference>
<gene>
    <name evidence="2" type="ORF">KIH27_20840</name>
</gene>
<reference evidence="2 3" key="1">
    <citation type="submission" date="2021-05" db="EMBL/GenBank/DDBJ databases">
        <title>Mycobacterium acidophilum sp. nov., an extremely acid-tolerant member of the genus Mycobacterium.</title>
        <authorList>
            <person name="Xia J."/>
        </authorList>
    </citation>
    <scope>NUCLEOTIDE SEQUENCE [LARGE SCALE GENOMIC DNA]</scope>
    <source>
        <strain evidence="2 3">M1</strain>
    </source>
</reference>
<comment type="caution">
    <text evidence="2">The sequence shown here is derived from an EMBL/GenBank/DDBJ whole genome shotgun (WGS) entry which is preliminary data.</text>
</comment>
<evidence type="ECO:0000313" key="2">
    <source>
        <dbReference type="EMBL" id="MBS9536034.1"/>
    </source>
</evidence>
<proteinExistence type="predicted"/>
<dbReference type="Proteomes" id="UP001519535">
    <property type="component" value="Unassembled WGS sequence"/>
</dbReference>